<dbReference type="SUPFAM" id="SSF53335">
    <property type="entry name" value="S-adenosyl-L-methionine-dependent methyltransferases"/>
    <property type="match status" value="1"/>
</dbReference>
<dbReference type="OrthoDB" id="9813719at2"/>
<evidence type="ECO:0000313" key="8">
    <source>
        <dbReference type="EMBL" id="QJP87144.1"/>
    </source>
</evidence>
<dbReference type="SMR" id="A0A6M4JG30"/>
<comment type="similarity">
    <text evidence="5 6">Belongs to the class I-like SAM-binding methyltransferase superfamily. C5-methyltransferase family.</text>
</comment>
<proteinExistence type="inferred from homology"/>
<feature type="active site" evidence="5">
    <location>
        <position position="69"/>
    </location>
</feature>
<dbReference type="InterPro" id="IPR001525">
    <property type="entry name" value="C5_MeTfrase"/>
</dbReference>
<dbReference type="NCBIfam" id="TIGR00675">
    <property type="entry name" value="dcm"/>
    <property type="match status" value="1"/>
</dbReference>
<dbReference type="EMBL" id="CP052842">
    <property type="protein sequence ID" value="QJP87144.1"/>
    <property type="molecule type" value="Genomic_DNA"/>
</dbReference>
<evidence type="ECO:0000256" key="5">
    <source>
        <dbReference type="PROSITE-ProRule" id="PRU01016"/>
    </source>
</evidence>
<organism evidence="8">
    <name type="scientific">Bacillus subtilis (strain 168)</name>
    <dbReference type="NCBI Taxonomy" id="224308"/>
    <lineage>
        <taxon>Bacteria</taxon>
        <taxon>Bacillati</taxon>
        <taxon>Bacillota</taxon>
        <taxon>Bacilli</taxon>
        <taxon>Bacillales</taxon>
        <taxon>Bacillaceae</taxon>
        <taxon>Bacillus</taxon>
    </lineage>
</organism>
<dbReference type="GO" id="GO:0032259">
    <property type="term" value="P:methylation"/>
    <property type="evidence" value="ECO:0007669"/>
    <property type="project" value="UniProtKB-KW"/>
</dbReference>
<dbReference type="InterPro" id="IPR029063">
    <property type="entry name" value="SAM-dependent_MTases_sf"/>
</dbReference>
<evidence type="ECO:0000256" key="2">
    <source>
        <dbReference type="ARBA" id="ARBA00022679"/>
    </source>
</evidence>
<dbReference type="PANTHER" id="PTHR10629">
    <property type="entry name" value="CYTOSINE-SPECIFIC METHYLTRANSFERASE"/>
    <property type="match status" value="1"/>
</dbReference>
<dbReference type="PROSITE" id="PS00095">
    <property type="entry name" value="C5_MTASE_2"/>
    <property type="match status" value="1"/>
</dbReference>
<reference evidence="8" key="1">
    <citation type="submission" date="2020-04" db="EMBL/GenBank/DDBJ databases">
        <title>Phage recombination drives evolution of spore-forming Bacilli.</title>
        <authorList>
            <person name="Dragos A."/>
            <person name="Kovacs A.T."/>
        </authorList>
    </citation>
    <scope>NUCLEOTIDE SEQUENCE</scope>
    <source>
        <strain evidence="8">168</strain>
    </source>
</reference>
<dbReference type="Pfam" id="PF00145">
    <property type="entry name" value="DNA_methylase"/>
    <property type="match status" value="1"/>
</dbReference>
<keyword evidence="4" id="KW-0680">Restriction system</keyword>
<evidence type="ECO:0000256" key="6">
    <source>
        <dbReference type="RuleBase" id="RU000416"/>
    </source>
</evidence>
<dbReference type="GO" id="GO:0009307">
    <property type="term" value="P:DNA restriction-modification system"/>
    <property type="evidence" value="ECO:0007669"/>
    <property type="project" value="UniProtKB-KW"/>
</dbReference>
<dbReference type="Gene3D" id="3.40.50.150">
    <property type="entry name" value="Vaccinia Virus protein VP39"/>
    <property type="match status" value="1"/>
</dbReference>
<dbReference type="KEGG" id="bsu:BSU06070"/>
<dbReference type="PROSITE" id="PS00094">
    <property type="entry name" value="C5_MTASE_1"/>
    <property type="match status" value="1"/>
</dbReference>
<dbReference type="PRINTS" id="PR00105">
    <property type="entry name" value="C5METTRFRASE"/>
</dbReference>
<dbReference type="InterPro" id="IPR031303">
    <property type="entry name" value="C5_meth_CS"/>
</dbReference>
<dbReference type="PANTHER" id="PTHR10629:SF50">
    <property type="entry name" value="DNA (CYTOSINE-5)-METHYLTRANSFERASE CMT3"/>
    <property type="match status" value="1"/>
</dbReference>
<protein>
    <recommendedName>
        <fullName evidence="7">Cytosine-specific methyltransferase</fullName>
        <ecNumber evidence="7">2.1.1.37</ecNumber>
    </recommendedName>
</protein>
<evidence type="ECO:0000256" key="7">
    <source>
        <dbReference type="RuleBase" id="RU000417"/>
    </source>
</evidence>
<dbReference type="EC" id="2.1.1.37" evidence="7"/>
<dbReference type="RefSeq" id="WP_003242904.1">
    <property type="nucleotide sequence ID" value="NC_000964.3"/>
</dbReference>
<evidence type="ECO:0000256" key="4">
    <source>
        <dbReference type="ARBA" id="ARBA00022747"/>
    </source>
</evidence>
<dbReference type="PROSITE" id="PS51679">
    <property type="entry name" value="SAM_MT_C5"/>
    <property type="match status" value="1"/>
</dbReference>
<evidence type="ECO:0000256" key="1">
    <source>
        <dbReference type="ARBA" id="ARBA00022603"/>
    </source>
</evidence>
<gene>
    <name evidence="8" type="ORF">HIR78_03490</name>
</gene>
<keyword evidence="2 5" id="KW-0808">Transferase</keyword>
<accession>A0A6M4JG30</accession>
<comment type="catalytic activity">
    <reaction evidence="7">
        <text>a 2'-deoxycytidine in DNA + S-adenosyl-L-methionine = a 5-methyl-2'-deoxycytidine in DNA + S-adenosyl-L-homocysteine + H(+)</text>
        <dbReference type="Rhea" id="RHEA:13681"/>
        <dbReference type="Rhea" id="RHEA-COMP:11369"/>
        <dbReference type="Rhea" id="RHEA-COMP:11370"/>
        <dbReference type="ChEBI" id="CHEBI:15378"/>
        <dbReference type="ChEBI" id="CHEBI:57856"/>
        <dbReference type="ChEBI" id="CHEBI:59789"/>
        <dbReference type="ChEBI" id="CHEBI:85452"/>
        <dbReference type="ChEBI" id="CHEBI:85454"/>
        <dbReference type="EC" id="2.1.1.37"/>
    </reaction>
</comment>
<sequence>MKVVSLFSGIGGIELGLHQSGHTTEIFCEVDPLAKAVLSKNFPGVKIEDDINEIRELPSCDLVAAGFPCQDLSQAGGKEGIDGSRSGLVKKLFELIEKKEHANRPPWILIENVPYMLRLNRGKAMSYLTSVLSELGYTWAYRTVDARCFGLPQRRHRVILLASLFEDPKDVIFSQDHSEPDLDGKPSVVDHSNYYGFYWTEGLRGVGWAREAVPPIKCGSSVGIASPPAVWSPYEDIVGTINIRDAERLQGFPEDWTNITTETGKDIKEGARWRLVGNAVSVRVSKWIGENLSQPKGSISDFEGELVTKTWPSAAWGYGDKKYKVPVSKWVANTEQIAISEFLNHPLKPLSARALNGFLGRAARCTNVNYSDEFINSLERCKDRQLQKV</sequence>
<dbReference type="GO" id="GO:0003886">
    <property type="term" value="F:DNA (cytosine-5-)-methyltransferase activity"/>
    <property type="evidence" value="ECO:0007669"/>
    <property type="project" value="UniProtKB-EC"/>
</dbReference>
<name>A0A6M4JG30_BACSU</name>
<dbReference type="REBASE" id="388963">
    <property type="entry name" value="M2.Bsu168D2ORF3485P"/>
</dbReference>
<dbReference type="AlphaFoldDB" id="A0A6M4JG30"/>
<evidence type="ECO:0000256" key="3">
    <source>
        <dbReference type="ARBA" id="ARBA00022691"/>
    </source>
</evidence>
<dbReference type="InterPro" id="IPR050390">
    <property type="entry name" value="C5-Methyltransferase"/>
</dbReference>
<keyword evidence="3 5" id="KW-0949">S-adenosyl-L-methionine</keyword>
<dbReference type="InterPro" id="IPR018117">
    <property type="entry name" value="C5_DNA_meth_AS"/>
</dbReference>
<keyword evidence="1 5" id="KW-0489">Methyltransferase</keyword>